<reference evidence="3" key="3">
    <citation type="submission" date="2015-06" db="UniProtKB">
        <authorList>
            <consortium name="EnsemblMetazoa"/>
        </authorList>
    </citation>
    <scope>IDENTIFICATION</scope>
</reference>
<evidence type="ECO:0000313" key="4">
    <source>
        <dbReference type="Proteomes" id="UP000014760"/>
    </source>
</evidence>
<feature type="region of interest" description="Disordered" evidence="1">
    <location>
        <begin position="59"/>
        <end position="90"/>
    </location>
</feature>
<proteinExistence type="predicted"/>
<evidence type="ECO:0000313" key="3">
    <source>
        <dbReference type="EnsemblMetazoa" id="CapteP206961"/>
    </source>
</evidence>
<name>R7URQ2_CAPTE</name>
<dbReference type="Proteomes" id="UP000014760">
    <property type="component" value="Unassembled WGS sequence"/>
</dbReference>
<dbReference type="EnsemblMetazoa" id="CapteT206961">
    <property type="protein sequence ID" value="CapteP206961"/>
    <property type="gene ID" value="CapteG206961"/>
</dbReference>
<dbReference type="EMBL" id="KB298688">
    <property type="protein sequence ID" value="ELU08890.1"/>
    <property type="molecule type" value="Genomic_DNA"/>
</dbReference>
<accession>R7URQ2</accession>
<dbReference type="AlphaFoldDB" id="R7URQ2"/>
<keyword evidence="4" id="KW-1185">Reference proteome</keyword>
<reference evidence="4" key="1">
    <citation type="submission" date="2012-12" db="EMBL/GenBank/DDBJ databases">
        <authorList>
            <person name="Hellsten U."/>
            <person name="Grimwood J."/>
            <person name="Chapman J.A."/>
            <person name="Shapiro H."/>
            <person name="Aerts A."/>
            <person name="Otillar R.P."/>
            <person name="Terry A.Y."/>
            <person name="Boore J.L."/>
            <person name="Simakov O."/>
            <person name="Marletaz F."/>
            <person name="Cho S.-J."/>
            <person name="Edsinger-Gonzales E."/>
            <person name="Havlak P."/>
            <person name="Kuo D.-H."/>
            <person name="Larsson T."/>
            <person name="Lv J."/>
            <person name="Arendt D."/>
            <person name="Savage R."/>
            <person name="Osoegawa K."/>
            <person name="de Jong P."/>
            <person name="Lindberg D.R."/>
            <person name="Seaver E.C."/>
            <person name="Weisblat D.A."/>
            <person name="Putnam N.H."/>
            <person name="Grigoriev I.V."/>
            <person name="Rokhsar D.S."/>
        </authorList>
    </citation>
    <scope>NUCLEOTIDE SEQUENCE</scope>
    <source>
        <strain evidence="4">I ESC-2004</strain>
    </source>
</reference>
<reference evidence="2 4" key="2">
    <citation type="journal article" date="2013" name="Nature">
        <title>Insights into bilaterian evolution from three spiralian genomes.</title>
        <authorList>
            <person name="Simakov O."/>
            <person name="Marletaz F."/>
            <person name="Cho S.J."/>
            <person name="Edsinger-Gonzales E."/>
            <person name="Havlak P."/>
            <person name="Hellsten U."/>
            <person name="Kuo D.H."/>
            <person name="Larsson T."/>
            <person name="Lv J."/>
            <person name="Arendt D."/>
            <person name="Savage R."/>
            <person name="Osoegawa K."/>
            <person name="de Jong P."/>
            <person name="Grimwood J."/>
            <person name="Chapman J.A."/>
            <person name="Shapiro H."/>
            <person name="Aerts A."/>
            <person name="Otillar R.P."/>
            <person name="Terry A.Y."/>
            <person name="Boore J.L."/>
            <person name="Grigoriev I.V."/>
            <person name="Lindberg D.R."/>
            <person name="Seaver E.C."/>
            <person name="Weisblat D.A."/>
            <person name="Putnam N.H."/>
            <person name="Rokhsar D.S."/>
        </authorList>
    </citation>
    <scope>NUCLEOTIDE SEQUENCE</scope>
    <source>
        <strain evidence="2 4">I ESC-2004</strain>
    </source>
</reference>
<sequence length="151" mass="17884">MYPHIKIRPCMYYYSDARPPAMTMKEGESRPVVVEFGSELEKWKVLERKLDLSREEREVAKNKRVERKKQKEREREEGGIRGRELSGRNRDGRGRELKVVFKNVRKIRNVVKQRECLAYTEKERVDICGINESSLNDDEFVDGGEGYMVWV</sequence>
<dbReference type="EMBL" id="AMQN01001028">
    <property type="status" value="NOT_ANNOTATED_CDS"/>
    <property type="molecule type" value="Genomic_DNA"/>
</dbReference>
<protein>
    <submittedName>
        <fullName evidence="2 3">Uncharacterized protein</fullName>
    </submittedName>
</protein>
<dbReference type="HOGENOM" id="CLU_1733209_0_0_1"/>
<gene>
    <name evidence="2" type="ORF">CAPTEDRAFT_206961</name>
</gene>
<evidence type="ECO:0000313" key="2">
    <source>
        <dbReference type="EMBL" id="ELU08890.1"/>
    </source>
</evidence>
<evidence type="ECO:0000256" key="1">
    <source>
        <dbReference type="SAM" id="MobiDB-lite"/>
    </source>
</evidence>
<organism evidence="2">
    <name type="scientific">Capitella teleta</name>
    <name type="common">Polychaete worm</name>
    <dbReference type="NCBI Taxonomy" id="283909"/>
    <lineage>
        <taxon>Eukaryota</taxon>
        <taxon>Metazoa</taxon>
        <taxon>Spiralia</taxon>
        <taxon>Lophotrochozoa</taxon>
        <taxon>Annelida</taxon>
        <taxon>Polychaeta</taxon>
        <taxon>Sedentaria</taxon>
        <taxon>Scolecida</taxon>
        <taxon>Capitellidae</taxon>
        <taxon>Capitella</taxon>
    </lineage>
</organism>